<dbReference type="RefSeq" id="WP_004660005.1">
    <property type="nucleotide sequence ID" value="NZ_BMDV01000003.1"/>
</dbReference>
<reference evidence="1 2" key="2">
    <citation type="journal article" date="2016" name="Int. J. Syst. Evol. Microbiol.">
        <title>Taxonomy of haemolytic and/or proteolytic strains of the genus Acinetobacter with the proposal of Acinetobacter courvalinii sp. nov. (genomic species 14 sensu Bouvet &amp; Jeanjean), Acinetobacter dispersus sp. nov. (genomic species 17), Acinetobacter modestus sp. nov., Acinetobacter proteolyticus sp. nov. and Acinetobacter vivianii sp. nov.</title>
        <authorList>
            <person name="Nemec A."/>
            <person name="Radolfova-Krizova L."/>
            <person name="Maixnerova M."/>
            <person name="Vrestiakova E."/>
            <person name="Jezek P."/>
            <person name="Sedo O."/>
        </authorList>
    </citation>
    <scope>NUCLEOTIDE SEQUENCE [LARGE SCALE GENOMIC DNA]</scope>
    <source>
        <strain evidence="1 2">NIPH 236</strain>
    </source>
</reference>
<dbReference type="GeneID" id="92834201"/>
<protein>
    <submittedName>
        <fullName evidence="1">Uncharacterized protein</fullName>
    </submittedName>
</protein>
<gene>
    <name evidence="1" type="ORF">F992_00778</name>
</gene>
<proteinExistence type="predicted"/>
<evidence type="ECO:0000313" key="2">
    <source>
        <dbReference type="Proteomes" id="UP000013190"/>
    </source>
</evidence>
<organism evidence="1 2">
    <name type="scientific">Acinetobacter modestus</name>
    <dbReference type="NCBI Taxonomy" id="1776740"/>
    <lineage>
        <taxon>Bacteria</taxon>
        <taxon>Pseudomonadati</taxon>
        <taxon>Pseudomonadota</taxon>
        <taxon>Gammaproteobacteria</taxon>
        <taxon>Moraxellales</taxon>
        <taxon>Moraxellaceae</taxon>
        <taxon>Acinetobacter</taxon>
    </lineage>
</organism>
<evidence type="ECO:0000313" key="1">
    <source>
        <dbReference type="EMBL" id="ENU27946.1"/>
    </source>
</evidence>
<keyword evidence="2" id="KW-1185">Reference proteome</keyword>
<name>A0ABP2U0D8_9GAMM</name>
<dbReference type="Proteomes" id="UP000013190">
    <property type="component" value="Unassembled WGS sequence"/>
</dbReference>
<sequence>MKYITKAISQLSKVSRGLDRSHPEYEPKDQDTLTNYLRRAIKTVHKLERNHDDLQTDVCTIHSMLTCLLSDVKDKHIPHEEIVNRLLEILNDGDR</sequence>
<accession>A0ABP2U0D8</accession>
<dbReference type="EMBL" id="APOJ01000016">
    <property type="protein sequence ID" value="ENU27946.1"/>
    <property type="molecule type" value="Genomic_DNA"/>
</dbReference>
<reference evidence="2" key="1">
    <citation type="submission" date="2013-02" db="EMBL/GenBank/DDBJ databases">
        <title>The Genome Sequence of Acinetobacter sp. NIPH 236.</title>
        <authorList>
            <consortium name="The Broad Institute Genome Sequencing Platform"/>
            <consortium name="The Broad Institute Genome Sequencing Center for Infectious Disease"/>
            <person name="Cerqueira G."/>
            <person name="Feldgarden M."/>
            <person name="Courvalin P."/>
            <person name="Perichon B."/>
            <person name="Grillot-Courvalin C."/>
            <person name="Clermont D."/>
            <person name="Rocha E."/>
            <person name="Yoon E.-J."/>
            <person name="Nemec A."/>
            <person name="Walker B."/>
            <person name="Young S.K."/>
            <person name="Zeng Q."/>
            <person name="Gargeya S."/>
            <person name="Fitzgerald M."/>
            <person name="Haas B."/>
            <person name="Abouelleil A."/>
            <person name="Alvarado L."/>
            <person name="Arachchi H.M."/>
            <person name="Berlin A.M."/>
            <person name="Chapman S.B."/>
            <person name="Dewar J."/>
            <person name="Goldberg J."/>
            <person name="Griggs A."/>
            <person name="Gujja S."/>
            <person name="Hansen M."/>
            <person name="Howarth C."/>
            <person name="Imamovic A."/>
            <person name="Larimer J."/>
            <person name="McCowan C."/>
            <person name="Murphy C."/>
            <person name="Neiman D."/>
            <person name="Pearson M."/>
            <person name="Priest M."/>
            <person name="Roberts A."/>
            <person name="Saif S."/>
            <person name="Shea T."/>
            <person name="Sisk P."/>
            <person name="Sykes S."/>
            <person name="Wortman J."/>
            <person name="Nusbaum C."/>
            <person name="Birren B."/>
        </authorList>
    </citation>
    <scope>NUCLEOTIDE SEQUENCE [LARGE SCALE GENOMIC DNA]</scope>
    <source>
        <strain evidence="2">NIPH 236</strain>
    </source>
</reference>
<comment type="caution">
    <text evidence="1">The sequence shown here is derived from an EMBL/GenBank/DDBJ whole genome shotgun (WGS) entry which is preliminary data.</text>
</comment>